<keyword evidence="2" id="KW-1185">Reference proteome</keyword>
<gene>
    <name evidence="1" type="ORF">GCM10010310_80170</name>
</gene>
<organism evidence="1 2">
    <name type="scientific">Streptomyces violaceolatus</name>
    <dbReference type="NCBI Taxonomy" id="67378"/>
    <lineage>
        <taxon>Bacteria</taxon>
        <taxon>Bacillati</taxon>
        <taxon>Actinomycetota</taxon>
        <taxon>Actinomycetes</taxon>
        <taxon>Kitasatosporales</taxon>
        <taxon>Streptomycetaceae</taxon>
        <taxon>Streptomyces</taxon>
        <taxon>Streptomyces violaceoruber group</taxon>
    </lineage>
</organism>
<protein>
    <submittedName>
        <fullName evidence="1">Uncharacterized protein</fullName>
    </submittedName>
</protein>
<proteinExistence type="predicted"/>
<comment type="caution">
    <text evidence="1">The sequence shown here is derived from an EMBL/GenBank/DDBJ whole genome shotgun (WGS) entry which is preliminary data.</text>
</comment>
<reference evidence="1 2" key="1">
    <citation type="journal article" date="2019" name="Int. J. Syst. Evol. Microbiol.">
        <title>The Global Catalogue of Microorganisms (GCM) 10K type strain sequencing project: providing services to taxonomists for standard genome sequencing and annotation.</title>
        <authorList>
            <consortium name="The Broad Institute Genomics Platform"/>
            <consortium name="The Broad Institute Genome Sequencing Center for Infectious Disease"/>
            <person name="Wu L."/>
            <person name="Ma J."/>
        </authorList>
    </citation>
    <scope>NUCLEOTIDE SEQUENCE [LARGE SCALE GENOMIC DNA]</scope>
    <source>
        <strain evidence="1 2">JCM 4531</strain>
    </source>
</reference>
<name>A0ABN3TIE6_9ACTN</name>
<sequence>MRPVATVTTGADTAARKPGMVIIRPAIPSEMVKLEPIEVKRPIGRISVVMIEKIPNITEITASHDTNGDRAGNEGESMEVVVAVGMNPVLCWASHEE</sequence>
<accession>A0ABN3TIE6</accession>
<dbReference type="Proteomes" id="UP001499989">
    <property type="component" value="Unassembled WGS sequence"/>
</dbReference>
<evidence type="ECO:0000313" key="1">
    <source>
        <dbReference type="EMBL" id="GAA2705282.1"/>
    </source>
</evidence>
<evidence type="ECO:0000313" key="2">
    <source>
        <dbReference type="Proteomes" id="UP001499989"/>
    </source>
</evidence>
<dbReference type="EMBL" id="BAAASK010000058">
    <property type="protein sequence ID" value="GAA2705282.1"/>
    <property type="molecule type" value="Genomic_DNA"/>
</dbReference>